<gene>
    <name evidence="2" type="ORF">SHI21_08540</name>
</gene>
<evidence type="ECO:0000313" key="2">
    <source>
        <dbReference type="EMBL" id="MEA9356247.1"/>
    </source>
</evidence>
<dbReference type="RefSeq" id="WP_323575933.1">
    <property type="nucleotide sequence ID" value="NZ_JAYGJQ010000001.1"/>
</dbReference>
<name>A0ABU5VTJ3_9BACT</name>
<feature type="signal peptide" evidence="1">
    <location>
        <begin position="1"/>
        <end position="21"/>
    </location>
</feature>
<feature type="chain" id="PRO_5046080030" evidence="1">
    <location>
        <begin position="22"/>
        <end position="592"/>
    </location>
</feature>
<organism evidence="2 3">
    <name type="scientific">Bacteriovorax antarcticus</name>
    <dbReference type="NCBI Taxonomy" id="3088717"/>
    <lineage>
        <taxon>Bacteria</taxon>
        <taxon>Pseudomonadati</taxon>
        <taxon>Bdellovibrionota</taxon>
        <taxon>Bacteriovoracia</taxon>
        <taxon>Bacteriovoracales</taxon>
        <taxon>Bacteriovoracaceae</taxon>
        <taxon>Bacteriovorax</taxon>
    </lineage>
</organism>
<evidence type="ECO:0000313" key="3">
    <source>
        <dbReference type="Proteomes" id="UP001302274"/>
    </source>
</evidence>
<reference evidence="2 3" key="1">
    <citation type="submission" date="2023-11" db="EMBL/GenBank/DDBJ databases">
        <title>A Novel Polar Bacteriovorax (B. antarcticus) Isolated from the Biocrust in Antarctica.</title>
        <authorList>
            <person name="Mun W."/>
            <person name="Choi S.Y."/>
            <person name="Mitchell R.J."/>
        </authorList>
    </citation>
    <scope>NUCLEOTIDE SEQUENCE [LARGE SCALE GENOMIC DNA]</scope>
    <source>
        <strain evidence="2 3">PP10</strain>
    </source>
</reference>
<keyword evidence="1" id="KW-0732">Signal</keyword>
<protein>
    <submittedName>
        <fullName evidence="2">Uncharacterized protein</fullName>
    </submittedName>
</protein>
<comment type="caution">
    <text evidence="2">The sequence shown here is derived from an EMBL/GenBank/DDBJ whole genome shotgun (WGS) entry which is preliminary data.</text>
</comment>
<accession>A0ABU5VTJ3</accession>
<dbReference type="Proteomes" id="UP001302274">
    <property type="component" value="Unassembled WGS sequence"/>
</dbReference>
<dbReference type="EMBL" id="JAYGJQ010000001">
    <property type="protein sequence ID" value="MEA9356247.1"/>
    <property type="molecule type" value="Genomic_DNA"/>
</dbReference>
<keyword evidence="3" id="KW-1185">Reference proteome</keyword>
<evidence type="ECO:0000256" key="1">
    <source>
        <dbReference type="SAM" id="SignalP"/>
    </source>
</evidence>
<sequence>MKKINIILPAILIMNCSLATAAEPFQLLEENKMLTAIKTEPDQFKREEMAKKVGEKCPFVDKDSQMAGLLPSSNSLNLSAGMSDQKKAECATYLQNFNKSLEQTKSLQVMVGDTTAELTPEQKTDLENKLSTTVNATSGLRSMIEAQCTFSNSNDEVTNIGNGLISAVEGGSAAVATFNPVVALIGAGAAATGRLVSTLGGWLFGKSKNEMGKEATEADRYISDLCSFRDLAQKYDKIYSDPFEKRLKEKEVPKKKIVLTEDELNLKGCANQLKSSVDKLQEFSVELAAAADKPKSQRQCLSLLNNYNDSKASGDSFALENLSSRYGCSTDEVEKKYVYYCKSLSSIDSMADGDIYTKCESEEFQSSVSAKFVTLSDILFRNVQEDTKKIAPYTDELQRIRSIEESNKVVVEQVDAIDSLLDINPMANLNTAKSMTNLGRNLLGSRFDTFAKNNFKTAGKELKEASGVLDDLVDQHTSLYKKSFFSWRNKSDAEKAKVQKEICSNASQVKRQLANSYRSTAGVKDICDFMKGDGVPALKAPGYNYDSYSAPLSDQDGNLTNRCKEINMTATKNFADIKAKMTLVSSLGCDKI</sequence>
<proteinExistence type="predicted"/>